<dbReference type="Proteomes" id="UP001140453">
    <property type="component" value="Unassembled WGS sequence"/>
</dbReference>
<protein>
    <recommendedName>
        <fullName evidence="3">Helix-turn-helix-domain containing protein type</fullName>
    </recommendedName>
</protein>
<dbReference type="InterPro" id="IPR034660">
    <property type="entry name" value="DinB/YfiT-like"/>
</dbReference>
<keyword evidence="2" id="KW-1185">Reference proteome</keyword>
<reference evidence="1" key="1">
    <citation type="submission" date="2022-10" db="EMBL/GenBank/DDBJ databases">
        <title>Tapping the CABI collections for fungal endophytes: first genome assemblies for Collariella, Neodidymelliopsis, Ascochyta clinopodiicola, Didymella pomorum, Didymosphaeria variabile, Neocosmospora piperis and Neocucurbitaria cava.</title>
        <authorList>
            <person name="Hill R."/>
        </authorList>
    </citation>
    <scope>NUCLEOTIDE SEQUENCE</scope>
    <source>
        <strain evidence="1">IMI 355082</strain>
    </source>
</reference>
<dbReference type="OrthoDB" id="3724345at2759"/>
<organism evidence="1 2">
    <name type="scientific">Gnomoniopsis smithogilvyi</name>
    <dbReference type="NCBI Taxonomy" id="1191159"/>
    <lineage>
        <taxon>Eukaryota</taxon>
        <taxon>Fungi</taxon>
        <taxon>Dikarya</taxon>
        <taxon>Ascomycota</taxon>
        <taxon>Pezizomycotina</taxon>
        <taxon>Sordariomycetes</taxon>
        <taxon>Sordariomycetidae</taxon>
        <taxon>Diaporthales</taxon>
        <taxon>Gnomoniaceae</taxon>
        <taxon>Gnomoniopsis</taxon>
    </lineage>
</organism>
<dbReference type="SUPFAM" id="SSF109854">
    <property type="entry name" value="DinB/YfiT-like putative metalloenzymes"/>
    <property type="match status" value="1"/>
</dbReference>
<proteinExistence type="predicted"/>
<dbReference type="Pfam" id="PF09351">
    <property type="entry name" value="DUF1993"/>
    <property type="match status" value="1"/>
</dbReference>
<dbReference type="AlphaFoldDB" id="A0A9W9CTG5"/>
<dbReference type="PANTHER" id="PTHR36922">
    <property type="entry name" value="BLL2446 PROTEIN"/>
    <property type="match status" value="1"/>
</dbReference>
<dbReference type="InterPro" id="IPR018531">
    <property type="entry name" value="DUF1993"/>
</dbReference>
<name>A0A9W9CTG5_9PEZI</name>
<evidence type="ECO:0000313" key="2">
    <source>
        <dbReference type="Proteomes" id="UP001140453"/>
    </source>
</evidence>
<dbReference type="PANTHER" id="PTHR36922:SF1">
    <property type="entry name" value="DUF1993 DOMAIN-CONTAINING PROTEIN"/>
    <property type="match status" value="1"/>
</dbReference>
<evidence type="ECO:0000313" key="1">
    <source>
        <dbReference type="EMBL" id="KAJ4387585.1"/>
    </source>
</evidence>
<gene>
    <name evidence="1" type="ORF">N0V93_008180</name>
</gene>
<comment type="caution">
    <text evidence="1">The sequence shown here is derived from an EMBL/GenBank/DDBJ whole genome shotgun (WGS) entry which is preliminary data.</text>
</comment>
<sequence length="171" mass="18977">MSVYEIVVPLFISGLETYDHILEQAEVYAKEKGVDVDATFFEARLVEDQLPLKFQVQNTTSLAQINLGRLIGEDITPFEKDEKTVADLRKRVQKTIEFLKAADASKAAGKETSEVDLPALGKTHKVSAKAAVLNHGLPNYFFHLNTGYSILRSKGVPVGKKDYLSSFLLFA</sequence>
<evidence type="ECO:0008006" key="3">
    <source>
        <dbReference type="Google" id="ProtNLM"/>
    </source>
</evidence>
<dbReference type="EMBL" id="JAPEVB010000005">
    <property type="protein sequence ID" value="KAJ4387585.1"/>
    <property type="molecule type" value="Genomic_DNA"/>
</dbReference>
<dbReference type="Gene3D" id="1.20.120.450">
    <property type="entry name" value="dinb family like domain"/>
    <property type="match status" value="1"/>
</dbReference>
<accession>A0A9W9CTG5</accession>